<evidence type="ECO:0000313" key="1">
    <source>
        <dbReference type="EMBL" id="GIY66562.1"/>
    </source>
</evidence>
<evidence type="ECO:0000313" key="2">
    <source>
        <dbReference type="Proteomes" id="UP001054837"/>
    </source>
</evidence>
<name>A0AAV4V8G4_9ARAC</name>
<sequence>MTPPTTLIRILSAGCRFHHATARNVRQTSFGLKNSTSGKSISEFVQALKQLCKDCQFRPISAKLYRNKYIRDSFIRGLRNSPIKGRLLENNITLEKRRGSDKDVGTS</sequence>
<protein>
    <submittedName>
        <fullName evidence="1">Uncharacterized protein</fullName>
    </submittedName>
</protein>
<proteinExistence type="predicted"/>
<dbReference type="AlphaFoldDB" id="A0AAV4V8G4"/>
<dbReference type="Proteomes" id="UP001054837">
    <property type="component" value="Unassembled WGS sequence"/>
</dbReference>
<keyword evidence="2" id="KW-1185">Reference proteome</keyword>
<organism evidence="1 2">
    <name type="scientific">Caerostris darwini</name>
    <dbReference type="NCBI Taxonomy" id="1538125"/>
    <lineage>
        <taxon>Eukaryota</taxon>
        <taxon>Metazoa</taxon>
        <taxon>Ecdysozoa</taxon>
        <taxon>Arthropoda</taxon>
        <taxon>Chelicerata</taxon>
        <taxon>Arachnida</taxon>
        <taxon>Araneae</taxon>
        <taxon>Araneomorphae</taxon>
        <taxon>Entelegynae</taxon>
        <taxon>Araneoidea</taxon>
        <taxon>Araneidae</taxon>
        <taxon>Caerostris</taxon>
    </lineage>
</organism>
<dbReference type="EMBL" id="BPLQ01012625">
    <property type="protein sequence ID" value="GIY66562.1"/>
    <property type="molecule type" value="Genomic_DNA"/>
</dbReference>
<gene>
    <name evidence="1" type="ORF">CDAR_53491</name>
</gene>
<accession>A0AAV4V8G4</accession>
<comment type="caution">
    <text evidence="1">The sequence shown here is derived from an EMBL/GenBank/DDBJ whole genome shotgun (WGS) entry which is preliminary data.</text>
</comment>
<reference evidence="1 2" key="1">
    <citation type="submission" date="2021-06" db="EMBL/GenBank/DDBJ databases">
        <title>Caerostris darwini draft genome.</title>
        <authorList>
            <person name="Kono N."/>
            <person name="Arakawa K."/>
        </authorList>
    </citation>
    <scope>NUCLEOTIDE SEQUENCE [LARGE SCALE GENOMIC DNA]</scope>
</reference>